<keyword evidence="3" id="KW-0285">Flavoprotein</keyword>
<sequence>MYDYIIVGAGSAGCVLANRLSANLNVNVCLIEAGPKDTHKAIHWPFGILWMMRSKVLNWHYYTQSEKHLNDRRLFWPRGKTLGGCSASNAMIYTRGHHKDYDHWSALGNKGWSYAEMLPYFKRGQHQERGPDDFHGIKGPLNIQDIEVKNPLSQAFVMAGVQAGYKDNYDFNGKDQEGVGFYQVTQKTGKRCSAAVAYLRPAQKRANLHIIDQALVCQLEFEHSEDPQQVTGVCYSRKGHRYHIRAKCEVIVCGGTLNSPQLLMLSGIGDRHVLKQHGIVVKHDLPGVGRNLQDHLDIMLVYQCTQAVSYGLTLKNILSHSVYNLYQHIVKHRGYFSSNGTEAGGFVKSAPSLDIPDLQYHFCCLKLRNHGWDWRFMIGEGYSLHVCELRPKSRGFITLNSSDPEDKVSIEANYLSRSEDLDKMVVGVKACLHLLEQPAFKPYQGKRLVPDHALKTDDDIRQFIQAAAETIYHPVGSCKMGSDNMAVVNERLQVHGIRGLRVVDASIMPTLIGGNTNAPTMAIAEKAADMILEQYGIMSGGRNSDDVYDS</sequence>
<dbReference type="Pfam" id="PF00732">
    <property type="entry name" value="GMC_oxred_N"/>
    <property type="match status" value="1"/>
</dbReference>
<protein>
    <submittedName>
        <fullName evidence="6">Choline dehydrogenase</fullName>
        <ecNumber evidence="6">1.1.99.1</ecNumber>
    </submittedName>
</protein>
<dbReference type="PANTHER" id="PTHR11552">
    <property type="entry name" value="GLUCOSE-METHANOL-CHOLINE GMC OXIDOREDUCTASE"/>
    <property type="match status" value="1"/>
</dbReference>
<organism evidence="6 7">
    <name type="scientific">Shewanella surugensis</name>
    <dbReference type="NCBI Taxonomy" id="212020"/>
    <lineage>
        <taxon>Bacteria</taxon>
        <taxon>Pseudomonadati</taxon>
        <taxon>Pseudomonadota</taxon>
        <taxon>Gammaproteobacteria</taxon>
        <taxon>Alteromonadales</taxon>
        <taxon>Shewanellaceae</taxon>
        <taxon>Shewanella</taxon>
    </lineage>
</organism>
<dbReference type="InterPro" id="IPR036188">
    <property type="entry name" value="FAD/NAD-bd_sf"/>
</dbReference>
<keyword evidence="4" id="KW-0274">FAD</keyword>
<dbReference type="SUPFAM" id="SSF51905">
    <property type="entry name" value="FAD/NAD(P)-binding domain"/>
    <property type="match status" value="1"/>
</dbReference>
<evidence type="ECO:0000313" key="7">
    <source>
        <dbReference type="Proteomes" id="UP001203423"/>
    </source>
</evidence>
<evidence type="ECO:0000256" key="1">
    <source>
        <dbReference type="ARBA" id="ARBA00001974"/>
    </source>
</evidence>
<accession>A0ABT0LCQ1</accession>
<dbReference type="Gene3D" id="3.30.560.10">
    <property type="entry name" value="Glucose Oxidase, domain 3"/>
    <property type="match status" value="1"/>
</dbReference>
<keyword evidence="7" id="KW-1185">Reference proteome</keyword>
<dbReference type="PANTHER" id="PTHR11552:SF147">
    <property type="entry name" value="CHOLINE DEHYDROGENASE, MITOCHONDRIAL"/>
    <property type="match status" value="1"/>
</dbReference>
<comment type="caution">
    <text evidence="6">The sequence shown here is derived from an EMBL/GenBank/DDBJ whole genome shotgun (WGS) entry which is preliminary data.</text>
</comment>
<dbReference type="NCBIfam" id="NF002550">
    <property type="entry name" value="PRK02106.1"/>
    <property type="match status" value="1"/>
</dbReference>
<feature type="domain" description="Glucose-methanol-choline oxidoreductase N-terminal" evidence="5">
    <location>
        <begin position="255"/>
        <end position="269"/>
    </location>
</feature>
<dbReference type="EMBL" id="JAKIKS010000049">
    <property type="protein sequence ID" value="MCL1125435.1"/>
    <property type="molecule type" value="Genomic_DNA"/>
</dbReference>
<dbReference type="Proteomes" id="UP001203423">
    <property type="component" value="Unassembled WGS sequence"/>
</dbReference>
<dbReference type="RefSeq" id="WP_248940749.1">
    <property type="nucleotide sequence ID" value="NZ_JAKIKS010000049.1"/>
</dbReference>
<name>A0ABT0LCQ1_9GAMM</name>
<dbReference type="PROSITE" id="PS00624">
    <property type="entry name" value="GMC_OXRED_2"/>
    <property type="match status" value="1"/>
</dbReference>
<gene>
    <name evidence="6" type="ORF">L2764_13335</name>
</gene>
<evidence type="ECO:0000256" key="4">
    <source>
        <dbReference type="ARBA" id="ARBA00022827"/>
    </source>
</evidence>
<comment type="cofactor">
    <cofactor evidence="1">
        <name>FAD</name>
        <dbReference type="ChEBI" id="CHEBI:57692"/>
    </cofactor>
</comment>
<dbReference type="EC" id="1.1.99.1" evidence="6"/>
<keyword evidence="6" id="KW-0560">Oxidoreductase</keyword>
<dbReference type="Pfam" id="PF05199">
    <property type="entry name" value="GMC_oxred_C"/>
    <property type="match status" value="1"/>
</dbReference>
<evidence type="ECO:0000259" key="5">
    <source>
        <dbReference type="PROSITE" id="PS00624"/>
    </source>
</evidence>
<dbReference type="Gene3D" id="3.50.50.60">
    <property type="entry name" value="FAD/NAD(P)-binding domain"/>
    <property type="match status" value="1"/>
</dbReference>
<dbReference type="InterPro" id="IPR007867">
    <property type="entry name" value="GMC_OxRtase_C"/>
</dbReference>
<dbReference type="InterPro" id="IPR000172">
    <property type="entry name" value="GMC_OxRdtase_N"/>
</dbReference>
<dbReference type="PIRSF" id="PIRSF000137">
    <property type="entry name" value="Alcohol_oxidase"/>
    <property type="match status" value="1"/>
</dbReference>
<comment type="similarity">
    <text evidence="2">Belongs to the GMC oxidoreductase family.</text>
</comment>
<dbReference type="InterPro" id="IPR012132">
    <property type="entry name" value="GMC_OxRdtase"/>
</dbReference>
<reference evidence="6 7" key="1">
    <citation type="submission" date="2022-01" db="EMBL/GenBank/DDBJ databases">
        <title>Whole genome-based taxonomy of the Shewanellaceae.</title>
        <authorList>
            <person name="Martin-Rodriguez A.J."/>
        </authorList>
    </citation>
    <scope>NUCLEOTIDE SEQUENCE [LARGE SCALE GENOMIC DNA]</scope>
    <source>
        <strain evidence="6 7">DSM 17177</strain>
    </source>
</reference>
<dbReference type="SUPFAM" id="SSF54373">
    <property type="entry name" value="FAD-linked reductases, C-terminal domain"/>
    <property type="match status" value="1"/>
</dbReference>
<proteinExistence type="inferred from homology"/>
<dbReference type="GO" id="GO:0008812">
    <property type="term" value="F:choline dehydrogenase activity"/>
    <property type="evidence" value="ECO:0007669"/>
    <property type="project" value="UniProtKB-EC"/>
</dbReference>
<evidence type="ECO:0000313" key="6">
    <source>
        <dbReference type="EMBL" id="MCL1125435.1"/>
    </source>
</evidence>
<evidence type="ECO:0000256" key="3">
    <source>
        <dbReference type="ARBA" id="ARBA00022630"/>
    </source>
</evidence>
<evidence type="ECO:0000256" key="2">
    <source>
        <dbReference type="ARBA" id="ARBA00010790"/>
    </source>
</evidence>